<gene>
    <name evidence="2" type="ORF">UY48_C0001G0002</name>
</gene>
<dbReference type="EMBL" id="LCQD01000001">
    <property type="protein sequence ID" value="KKW13381.1"/>
    <property type="molecule type" value="Genomic_DNA"/>
</dbReference>
<dbReference type="AlphaFoldDB" id="A0A0G1W3N5"/>
<organism evidence="2 3">
    <name type="scientific">Candidatus Gottesmanbacteria bacterium GW2011_GWB1_49_7</name>
    <dbReference type="NCBI Taxonomy" id="1618448"/>
    <lineage>
        <taxon>Bacteria</taxon>
        <taxon>Candidatus Gottesmaniibacteriota</taxon>
    </lineage>
</organism>
<feature type="transmembrane region" description="Helical" evidence="1">
    <location>
        <begin position="75"/>
        <end position="95"/>
    </location>
</feature>
<accession>A0A0G1W3N5</accession>
<keyword evidence="1" id="KW-1133">Transmembrane helix</keyword>
<proteinExistence type="predicted"/>
<feature type="transmembrane region" description="Helical" evidence="1">
    <location>
        <begin position="50"/>
        <end position="69"/>
    </location>
</feature>
<name>A0A0G1W3N5_9BACT</name>
<evidence type="ECO:0000256" key="1">
    <source>
        <dbReference type="SAM" id="Phobius"/>
    </source>
</evidence>
<evidence type="ECO:0000313" key="2">
    <source>
        <dbReference type="EMBL" id="KKW13381.1"/>
    </source>
</evidence>
<reference evidence="2 3" key="1">
    <citation type="journal article" date="2015" name="Nature">
        <title>rRNA introns, odd ribosomes, and small enigmatic genomes across a large radiation of phyla.</title>
        <authorList>
            <person name="Brown C.T."/>
            <person name="Hug L.A."/>
            <person name="Thomas B.C."/>
            <person name="Sharon I."/>
            <person name="Castelle C.J."/>
            <person name="Singh A."/>
            <person name="Wilkins M.J."/>
            <person name="Williams K.H."/>
            <person name="Banfield J.F."/>
        </authorList>
    </citation>
    <scope>NUCLEOTIDE SEQUENCE [LARGE SCALE GENOMIC DNA]</scope>
</reference>
<dbReference type="Proteomes" id="UP000034588">
    <property type="component" value="Unassembled WGS sequence"/>
</dbReference>
<keyword evidence="1" id="KW-0812">Transmembrane</keyword>
<sequence length="98" mass="10989">MEETNTDGWGNLGEAERAEAMKLYASWLALSPSLRMYYNYKTRFYTVRPAVIVSFIAVSLILVGIASYFFDVSPIVAISLIVFGVIVGTLSVWTIERK</sequence>
<protein>
    <submittedName>
        <fullName evidence="2">Uncharacterized protein</fullName>
    </submittedName>
</protein>
<comment type="caution">
    <text evidence="2">The sequence shown here is derived from an EMBL/GenBank/DDBJ whole genome shotgun (WGS) entry which is preliminary data.</text>
</comment>
<evidence type="ECO:0000313" key="3">
    <source>
        <dbReference type="Proteomes" id="UP000034588"/>
    </source>
</evidence>
<keyword evidence="1" id="KW-0472">Membrane</keyword>